<dbReference type="HOGENOM" id="CLU_3243695_0_0_9"/>
<dbReference type="AlphaFoldDB" id="J7CWL0"/>
<feature type="non-terminal residue" evidence="2">
    <location>
        <position position="1"/>
    </location>
</feature>
<proteinExistence type="predicted"/>
<sequence length="43" mass="4877">FPTISQVKGVRKIAHKRKRQNQGTPNKAPFVKNFRSGQRSGIL</sequence>
<reference evidence="2 3" key="1">
    <citation type="submission" date="2012-04" db="EMBL/GenBank/DDBJ databases">
        <authorList>
            <person name="Weinstock G."/>
            <person name="Sodergren E."/>
            <person name="Lobos E.A."/>
            <person name="Fulton L."/>
            <person name="Fulton R."/>
            <person name="Courtney L."/>
            <person name="Fronick C."/>
            <person name="O'Laughlin M."/>
            <person name="Godfrey J."/>
            <person name="Wilson R.M."/>
            <person name="Miner T."/>
            <person name="Farmer C."/>
            <person name="Delehaunty K."/>
            <person name="Cordes M."/>
            <person name="Minx P."/>
            <person name="Tomlinson C."/>
            <person name="Chen J."/>
            <person name="Wollam A."/>
            <person name="Pepin K.H."/>
            <person name="Bhonagiri V."/>
            <person name="Zhang X."/>
            <person name="Suruliraj S."/>
            <person name="Warren W."/>
            <person name="Mitreva M."/>
            <person name="Mardis E.R."/>
            <person name="Wilson R.K."/>
        </authorList>
    </citation>
    <scope>NUCLEOTIDE SEQUENCE [LARGE SCALE GENOMIC DNA]</scope>
    <source>
        <strain evidence="2 3">505</strain>
    </source>
</reference>
<evidence type="ECO:0000256" key="1">
    <source>
        <dbReference type="SAM" id="MobiDB-lite"/>
    </source>
</evidence>
<feature type="compositionally biased region" description="Basic residues" evidence="1">
    <location>
        <begin position="9"/>
        <end position="20"/>
    </location>
</feature>
<gene>
    <name evidence="2" type="ORF">HMPREF1348_00986</name>
</gene>
<name>J7CWL0_ENTFC</name>
<accession>J7CWL0</accession>
<feature type="region of interest" description="Disordered" evidence="1">
    <location>
        <begin position="1"/>
        <end position="43"/>
    </location>
</feature>
<dbReference type="EMBL" id="AMBL01000021">
    <property type="protein sequence ID" value="EJY46392.1"/>
    <property type="molecule type" value="Genomic_DNA"/>
</dbReference>
<evidence type="ECO:0000313" key="2">
    <source>
        <dbReference type="EMBL" id="EJY46392.1"/>
    </source>
</evidence>
<dbReference type="Proteomes" id="UP000006403">
    <property type="component" value="Unassembled WGS sequence"/>
</dbReference>
<comment type="caution">
    <text evidence="2">The sequence shown here is derived from an EMBL/GenBank/DDBJ whole genome shotgun (WGS) entry which is preliminary data.</text>
</comment>
<protein>
    <submittedName>
        <fullName evidence="2">Uncharacterized protein</fullName>
    </submittedName>
</protein>
<evidence type="ECO:0000313" key="3">
    <source>
        <dbReference type="Proteomes" id="UP000006403"/>
    </source>
</evidence>
<organism evidence="2 3">
    <name type="scientific">Enterococcus faecium 505</name>
    <dbReference type="NCBI Taxonomy" id="1134806"/>
    <lineage>
        <taxon>Bacteria</taxon>
        <taxon>Bacillati</taxon>
        <taxon>Bacillota</taxon>
        <taxon>Bacilli</taxon>
        <taxon>Lactobacillales</taxon>
        <taxon>Enterococcaceae</taxon>
        <taxon>Enterococcus</taxon>
    </lineage>
</organism>